<protein>
    <submittedName>
        <fullName evidence="2">DsDNA nuclease domain-containing protein</fullName>
    </submittedName>
</protein>
<evidence type="ECO:0000313" key="2">
    <source>
        <dbReference type="EMBL" id="MFD2414844.1"/>
    </source>
</evidence>
<keyword evidence="3" id="KW-1185">Reference proteome</keyword>
<reference evidence="3" key="1">
    <citation type="journal article" date="2019" name="Int. J. Syst. Evol. Microbiol.">
        <title>The Global Catalogue of Microorganisms (GCM) 10K type strain sequencing project: providing services to taxonomists for standard genome sequencing and annotation.</title>
        <authorList>
            <consortium name="The Broad Institute Genomics Platform"/>
            <consortium name="The Broad Institute Genome Sequencing Center for Infectious Disease"/>
            <person name="Wu L."/>
            <person name="Ma J."/>
        </authorList>
    </citation>
    <scope>NUCLEOTIDE SEQUENCE [LARGE SCALE GENOMIC DNA]</scope>
    <source>
        <strain evidence="3">CGMCC 4.7645</strain>
    </source>
</reference>
<dbReference type="Pfam" id="PF14130">
    <property type="entry name" value="Cap4_nuclease"/>
    <property type="match status" value="1"/>
</dbReference>
<organism evidence="2 3">
    <name type="scientific">Amycolatopsis pigmentata</name>
    <dbReference type="NCBI Taxonomy" id="450801"/>
    <lineage>
        <taxon>Bacteria</taxon>
        <taxon>Bacillati</taxon>
        <taxon>Actinomycetota</taxon>
        <taxon>Actinomycetes</taxon>
        <taxon>Pseudonocardiales</taxon>
        <taxon>Pseudonocardiaceae</taxon>
        <taxon>Amycolatopsis</taxon>
    </lineage>
</organism>
<dbReference type="InterPro" id="IPR025382">
    <property type="entry name" value="Cap4-like_endonuclease_dom"/>
</dbReference>
<proteinExistence type="predicted"/>
<evidence type="ECO:0000259" key="1">
    <source>
        <dbReference type="Pfam" id="PF14130"/>
    </source>
</evidence>
<name>A0ABW5FJE0_9PSEU</name>
<dbReference type="EMBL" id="JBHUKR010000002">
    <property type="protein sequence ID" value="MFD2414844.1"/>
    <property type="molecule type" value="Genomic_DNA"/>
</dbReference>
<sequence>MGKTAAADGGRRSRRGFAYQDVATLLDCLDMHDGQFEEVGFEDDDDIVCTCNGHTIYRQVKTSERGHRHSIATICRPEVNGRVETSILGRLFSGKPVTSGTRFCLLLNETPQPGLAAFVANRGTTRGVVPTEHCLAIQTKLQGLALPDGATISWCLDRFEVLVEARTIEQIEGTVLKRLQKPAEAILGQPPLAAELDDVLARLLGLVAREAAREAMDMTERRWSPDQFSEFLHHALAQSTGRRADGSIEPLQTLASKLRPAGVPAAEAKGHVDQMLDYRRRYRAALGGERTRFDVLNDHIFTVCTTISAKRRAGIIRDGPPAYAATVEAATAVELPPQYAVTVADKLAALSDVTARCQNRYTDA</sequence>
<comment type="caution">
    <text evidence="2">The sequence shown here is derived from an EMBL/GenBank/DDBJ whole genome shotgun (WGS) entry which is preliminary data.</text>
</comment>
<dbReference type="RefSeq" id="WP_378260094.1">
    <property type="nucleotide sequence ID" value="NZ_JBHUKR010000002.1"/>
</dbReference>
<accession>A0ABW5FJE0</accession>
<dbReference type="Proteomes" id="UP001597417">
    <property type="component" value="Unassembled WGS sequence"/>
</dbReference>
<feature type="domain" description="CD-NTase associated protein 4-like DNA endonuclease" evidence="1">
    <location>
        <begin position="8"/>
        <end position="105"/>
    </location>
</feature>
<gene>
    <name evidence="2" type="ORF">ACFSXZ_00685</name>
</gene>
<evidence type="ECO:0000313" key="3">
    <source>
        <dbReference type="Proteomes" id="UP001597417"/>
    </source>
</evidence>